<organism evidence="5 6">
    <name type="scientific">Metschnikowia pulcherrima</name>
    <dbReference type="NCBI Taxonomy" id="27326"/>
    <lineage>
        <taxon>Eukaryota</taxon>
        <taxon>Fungi</taxon>
        <taxon>Dikarya</taxon>
        <taxon>Ascomycota</taxon>
        <taxon>Saccharomycotina</taxon>
        <taxon>Pichiomycetes</taxon>
        <taxon>Metschnikowiaceae</taxon>
        <taxon>Metschnikowia</taxon>
    </lineage>
</organism>
<evidence type="ECO:0000256" key="4">
    <source>
        <dbReference type="SAM" id="MobiDB-lite"/>
    </source>
</evidence>
<keyword evidence="2" id="KW-0547">Nucleotide-binding</keyword>
<accession>A0A8H7GZK2</accession>
<dbReference type="OrthoDB" id="29851at2759"/>
<evidence type="ECO:0000256" key="2">
    <source>
        <dbReference type="ARBA" id="ARBA00022741"/>
    </source>
</evidence>
<dbReference type="GO" id="GO:0005524">
    <property type="term" value="F:ATP binding"/>
    <property type="evidence" value="ECO:0007669"/>
    <property type="project" value="UniProtKB-KW"/>
</dbReference>
<dbReference type="InterPro" id="IPR013126">
    <property type="entry name" value="Hsp_70_fam"/>
</dbReference>
<dbReference type="GO" id="GO:0140662">
    <property type="term" value="F:ATP-dependent protein folding chaperone"/>
    <property type="evidence" value="ECO:0007669"/>
    <property type="project" value="InterPro"/>
</dbReference>
<keyword evidence="6" id="KW-1185">Reference proteome</keyword>
<dbReference type="Gene3D" id="3.30.30.30">
    <property type="match status" value="1"/>
</dbReference>
<dbReference type="PANTHER" id="PTHR45639:SF32">
    <property type="entry name" value="HEAT SHOCK PROTEIN PDR13"/>
    <property type="match status" value="1"/>
</dbReference>
<reference evidence="5" key="1">
    <citation type="submission" date="2020-10" db="EMBL/GenBank/DDBJ databases">
        <title>The Whole-Genome Sequence of Metschnikowia persimmonesis, a Novel Endophytic Yeast Species Isolated from Medicinal Plant Diospyros kaki Thumb.</title>
        <authorList>
            <person name="Rahmat E."/>
            <person name="Kang Y."/>
        </authorList>
    </citation>
    <scope>NUCLEOTIDE SEQUENCE</scope>
    <source>
        <strain evidence="5">KIOM G15050</strain>
    </source>
</reference>
<dbReference type="EMBL" id="JACBPP010000001">
    <property type="protein sequence ID" value="KAF8005136.1"/>
    <property type="molecule type" value="Genomic_DNA"/>
</dbReference>
<comment type="caution">
    <text evidence="5">The sequence shown here is derived from an EMBL/GenBank/DDBJ whole genome shotgun (WGS) entry which is preliminary data.</text>
</comment>
<comment type="similarity">
    <text evidence="1">Belongs to the heat shock protein 70 family.</text>
</comment>
<name>A0A8H7GZK2_9ASCO</name>
<dbReference type="FunFam" id="3.90.640.10:FF:000010">
    <property type="entry name" value="heat shock 70 kDa protein 14"/>
    <property type="match status" value="1"/>
</dbReference>
<dbReference type="PRINTS" id="PR00301">
    <property type="entry name" value="HEATSHOCK70"/>
</dbReference>
<proteinExistence type="inferred from homology"/>
<dbReference type="InterPro" id="IPR043129">
    <property type="entry name" value="ATPase_NBD"/>
</dbReference>
<sequence>MSSVIGITFGNTSLSIAVASADGKVDVIANPDGDRAIPSVLSYIGTDEYHGAQAQAQLVRNAANTIVNFRDFLGKKFDEVDVSVAAHGAKPVKTEDGGIGYTITREEGKTELVTVEEATTRHFRQLKRAAEDYLGKDVVRAVLTVPTDFSEHQREVLKKAVLAAGLEVVQEIQEPLAALLAHVTAALTALGEDRLLQDKIYVVADFGGIRLDAAVIAVRGGIMTVLATAHAHKLGGDDLDAAILEYFAKEFEKKFKANPRNNARSMAKLKAESIVTKKTLSNVSSSSFSVESLAEGYDFLANINRMRFELAARKPLSDMTAFIETVLLKAGLDALDIDEVLLAGGCANVVKLAQNVQFVFPESTTVVAPALDPRATTPEELSTRGAALQAALIEGFDAEEIAESLQPVVVNTQHLQAPIGIKDAEGNFHALLVAETAYPIKKSVQVTNGASPDVVVELYEGKRTVKETIVEREPSSDSDSDSESDDEPETKREVVYVAGDLLARLVLADLQPNATVEVIVNITQNGTLHVAGRELKQGAQVVKGEVQGH</sequence>
<dbReference type="Gene3D" id="3.90.640.10">
    <property type="entry name" value="Actin, Chain A, domain 4"/>
    <property type="match status" value="1"/>
</dbReference>
<dbReference type="GO" id="GO:0005829">
    <property type="term" value="C:cytosol"/>
    <property type="evidence" value="ECO:0007669"/>
    <property type="project" value="TreeGrafter"/>
</dbReference>
<dbReference type="InterPro" id="IPR029047">
    <property type="entry name" value="HSP70_peptide-bd_sf"/>
</dbReference>
<keyword evidence="3" id="KW-0067">ATP-binding</keyword>
<protein>
    <recommendedName>
        <fullName evidence="7">Ribosome-associated complex subunit SSZ1</fullName>
    </recommendedName>
</protein>
<evidence type="ECO:0000256" key="3">
    <source>
        <dbReference type="ARBA" id="ARBA00022840"/>
    </source>
</evidence>
<evidence type="ECO:0008006" key="7">
    <source>
        <dbReference type="Google" id="ProtNLM"/>
    </source>
</evidence>
<dbReference type="Gene3D" id="2.60.34.10">
    <property type="entry name" value="Substrate Binding Domain Of DNAk, Chain A, domain 1"/>
    <property type="match status" value="1"/>
</dbReference>
<dbReference type="Gene3D" id="3.30.420.40">
    <property type="match status" value="2"/>
</dbReference>
<dbReference type="PANTHER" id="PTHR45639">
    <property type="entry name" value="HSC70CB, ISOFORM G-RELATED"/>
    <property type="match status" value="1"/>
</dbReference>
<dbReference type="AlphaFoldDB" id="A0A8H7GZK2"/>
<dbReference type="Pfam" id="PF00012">
    <property type="entry name" value="HSP70"/>
    <property type="match status" value="1"/>
</dbReference>
<evidence type="ECO:0000313" key="5">
    <source>
        <dbReference type="EMBL" id="KAF8005136.1"/>
    </source>
</evidence>
<feature type="compositionally biased region" description="Acidic residues" evidence="4">
    <location>
        <begin position="476"/>
        <end position="488"/>
    </location>
</feature>
<dbReference type="SUPFAM" id="SSF100920">
    <property type="entry name" value="Heat shock protein 70kD (HSP70), peptide-binding domain"/>
    <property type="match status" value="1"/>
</dbReference>
<dbReference type="Proteomes" id="UP000649328">
    <property type="component" value="Unassembled WGS sequence"/>
</dbReference>
<evidence type="ECO:0000313" key="6">
    <source>
        <dbReference type="Proteomes" id="UP000649328"/>
    </source>
</evidence>
<dbReference type="SUPFAM" id="SSF53067">
    <property type="entry name" value="Actin-like ATPase domain"/>
    <property type="match status" value="2"/>
</dbReference>
<feature type="region of interest" description="Disordered" evidence="4">
    <location>
        <begin position="470"/>
        <end position="491"/>
    </location>
</feature>
<gene>
    <name evidence="5" type="ORF">HF325_000593</name>
</gene>
<evidence type="ECO:0000256" key="1">
    <source>
        <dbReference type="ARBA" id="ARBA00007381"/>
    </source>
</evidence>
<dbReference type="GO" id="GO:0005634">
    <property type="term" value="C:nucleus"/>
    <property type="evidence" value="ECO:0007669"/>
    <property type="project" value="TreeGrafter"/>
</dbReference>